<evidence type="ECO:0000259" key="1">
    <source>
        <dbReference type="Pfam" id="PF24173"/>
    </source>
</evidence>
<name>A0A9P0ZDG4_CUSEU</name>
<comment type="caution">
    <text evidence="3">The sequence shown here is derived from an EMBL/GenBank/DDBJ whole genome shotgun (WGS) entry which is preliminary data.</text>
</comment>
<gene>
    <name evidence="3" type="ORF">CEURO_LOCUS13337</name>
</gene>
<dbReference type="EMBL" id="CAMAPE010000035">
    <property type="protein sequence ID" value="CAH9096251.1"/>
    <property type="molecule type" value="Genomic_DNA"/>
</dbReference>
<keyword evidence="4" id="KW-1185">Reference proteome</keyword>
<proteinExistence type="predicted"/>
<dbReference type="Pfam" id="PF24181">
    <property type="entry name" value="TPR_TTI1_C"/>
    <property type="match status" value="1"/>
</dbReference>
<dbReference type="SUPFAM" id="SSF48371">
    <property type="entry name" value="ARM repeat"/>
    <property type="match status" value="1"/>
</dbReference>
<dbReference type="Pfam" id="PF24173">
    <property type="entry name" value="TPR_TTI1_N"/>
    <property type="match status" value="1"/>
</dbReference>
<organism evidence="3 4">
    <name type="scientific">Cuscuta europaea</name>
    <name type="common">European dodder</name>
    <dbReference type="NCBI Taxonomy" id="41803"/>
    <lineage>
        <taxon>Eukaryota</taxon>
        <taxon>Viridiplantae</taxon>
        <taxon>Streptophyta</taxon>
        <taxon>Embryophyta</taxon>
        <taxon>Tracheophyta</taxon>
        <taxon>Spermatophyta</taxon>
        <taxon>Magnoliopsida</taxon>
        <taxon>eudicotyledons</taxon>
        <taxon>Gunneridae</taxon>
        <taxon>Pentapetalae</taxon>
        <taxon>asterids</taxon>
        <taxon>lamiids</taxon>
        <taxon>Solanales</taxon>
        <taxon>Convolvulaceae</taxon>
        <taxon>Cuscuteae</taxon>
        <taxon>Cuscuta</taxon>
        <taxon>Cuscuta subgen. Cuscuta</taxon>
    </lineage>
</organism>
<dbReference type="InterPro" id="IPR057566">
    <property type="entry name" value="TPR_TTI1_N"/>
</dbReference>
<protein>
    <recommendedName>
        <fullName evidence="5">ARM repeat superfamily protein</fullName>
    </recommendedName>
</protein>
<sequence length="1363" mass="151563">MVEMEEVRVRLKAISSGAVEEDDLREGNLFSELKHCCVQLLDFLQKPKKTRSSTFSQLLYLLQRAPPCSLQPFFDYTLFPLLLLFDAAVNCRSSSKTNSEDRVLLVSDSQHDVSDAVAEATLLCMEELLKKCYLGSVDQMVVILKKLTHGALLSPTEASEEFREGVLRCFKWLFLNLHPCFDKTCPCKQVHGCPILLRRDDVQFPAPAVSLSNVVLQECLLKFLHSEPASPIVGHWLSLLLKAADIESIRGHRGSSRLRVEAFIAFRVLVAKAGSADALAFFLPGVVSQIGKVLHLSKAMISGAAGSMEALDHAIRGFAEYLTIVLEDDATTSGLKIPMHDLSGISSREEKPIDFFLEELRQLPVRHQGGDHSEHVIKSMEKGVRVHGSRESAQSSSNSKGGSLRVKRTREWIENTSAHVDKLLSATFPHLCIHPAKRARQGVLAAVQVLLSKCCYTLEPSRLMLLECLCVLVCDDSDEVSSDAQRFFRLMISSRGKLQVEHDISEIFSRLVEKLPQVLMSSQAPLALSHSQKLLAVTYFCGPKLVADYLVHSPVKATRFLDVFFFCLSHNSVFAGSLDKLVSARPSSSGFMRSIAELRAVINAKPENSESSDIQNRKMLLIPENIQAKSEYKLPHMPPWFVNTGSQDLYQALAGVLRLVARCLFADSQIEDSLSVIVDIPLVHLRKLISEIRTKGYHSESWLSWYMRTGSGQLVRQASTAACILNEMMFGISDEVMTSFEMIFGKSSLGVDCGCYSADGNDESCEFLCNAQKECVWNIDKDGNSRRHLIDCIGNILHEYLSSEIWDLPLERKDIHPHSDSEEGNLNSYFFHDNAMLHQVIIEGIGIFNICLGKEFSSSGFLHSSLYMLLESVICSNFHVRRASDAVLHVISAINNCPSVGHLVLANADYVIDSICQQLRHLDLNPHVPNVLSAMLSYVGVADKVLPLLEEPMRAVAMELEILGRSQHPHLTTSFLKAVSEITKASKKEACMLPKKAESFLKEVNSEISKVNQETRNGNCSNGADLKVEDWESILFKLNDSRRYRRAVGSIAGACIIAATPLIASNDQAECLIALDVVEDGILALAKVEEAYKLESKTKEAVENFILSCSPNALEETAEDETGENRLLPAMNKIWPFLVSCVRNKYPVTTRRCCRVISTLVQTCGGDFFTRRFHTDGIHFWKLLTTSPFQKKPHSKQERVPLQLPYRKISTTSEDSFGEISNLKVQAELLNMISELARNKRSASALEAVLKKVSGLVVSIAFSGVKGLLDASVEALGGLASLDPDLIWLLLADVYYSQRKDFILPPTAQFPDIAEILPPPSSSKEYLYVLYGGQTYGFDIDFPAVEAVFTKLHAQVFTKQMRT</sequence>
<evidence type="ECO:0000313" key="3">
    <source>
        <dbReference type="EMBL" id="CAH9096251.1"/>
    </source>
</evidence>
<dbReference type="OrthoDB" id="49511at2759"/>
<dbReference type="Pfam" id="PF21547">
    <property type="entry name" value="TTI1"/>
    <property type="match status" value="1"/>
</dbReference>
<dbReference type="GO" id="GO:0005737">
    <property type="term" value="C:cytoplasm"/>
    <property type="evidence" value="ECO:0007669"/>
    <property type="project" value="TreeGrafter"/>
</dbReference>
<reference evidence="3" key="1">
    <citation type="submission" date="2022-07" db="EMBL/GenBank/DDBJ databases">
        <authorList>
            <person name="Macas J."/>
            <person name="Novak P."/>
            <person name="Neumann P."/>
        </authorList>
    </citation>
    <scope>NUCLEOTIDE SEQUENCE</scope>
</reference>
<dbReference type="Proteomes" id="UP001152484">
    <property type="component" value="Unassembled WGS sequence"/>
</dbReference>
<dbReference type="InterPro" id="IPR057567">
    <property type="entry name" value="TPR_TTI1_C"/>
</dbReference>
<accession>A0A9P0ZDG4</accession>
<dbReference type="PANTHER" id="PTHR18460:SF3">
    <property type="entry name" value="TELO2-INTERACTING PROTEIN 1 HOMOLOG"/>
    <property type="match status" value="1"/>
</dbReference>
<dbReference type="InterPro" id="IPR016024">
    <property type="entry name" value="ARM-type_fold"/>
</dbReference>
<evidence type="ECO:0008006" key="5">
    <source>
        <dbReference type="Google" id="ProtNLM"/>
    </source>
</evidence>
<dbReference type="InterPro" id="IPR052587">
    <property type="entry name" value="TELO2-interacting_protein_1"/>
</dbReference>
<evidence type="ECO:0000259" key="2">
    <source>
        <dbReference type="Pfam" id="PF24181"/>
    </source>
</evidence>
<dbReference type="PANTHER" id="PTHR18460">
    <property type="entry name" value="TEL2 INTERACTING PROTEIN 1 TTI1 FAMILY MEMBER"/>
    <property type="match status" value="1"/>
</dbReference>
<feature type="domain" description="TTI1 N-terminal TPR" evidence="1">
    <location>
        <begin position="218"/>
        <end position="476"/>
    </location>
</feature>
<evidence type="ECO:0000313" key="4">
    <source>
        <dbReference type="Proteomes" id="UP001152484"/>
    </source>
</evidence>
<feature type="domain" description="TTI1 C-terminal TPR" evidence="2">
    <location>
        <begin position="1068"/>
        <end position="1288"/>
    </location>
</feature>
<dbReference type="InterPro" id="IPR049362">
    <property type="entry name" value="TTI1_rpt"/>
</dbReference>